<feature type="domain" description="Tail specific protease" evidence="1">
    <location>
        <begin position="71"/>
        <end position="270"/>
    </location>
</feature>
<feature type="non-terminal residue" evidence="2">
    <location>
        <position position="1"/>
    </location>
</feature>
<dbReference type="AlphaFoldDB" id="A0A381QF44"/>
<dbReference type="SUPFAM" id="SSF52096">
    <property type="entry name" value="ClpP/crotonase"/>
    <property type="match status" value="1"/>
</dbReference>
<dbReference type="EMBL" id="UINC01001319">
    <property type="protein sequence ID" value="SUZ77514.1"/>
    <property type="molecule type" value="Genomic_DNA"/>
</dbReference>
<dbReference type="GO" id="GO:0004175">
    <property type="term" value="F:endopeptidase activity"/>
    <property type="evidence" value="ECO:0007669"/>
    <property type="project" value="TreeGrafter"/>
</dbReference>
<dbReference type="InterPro" id="IPR036034">
    <property type="entry name" value="PDZ_sf"/>
</dbReference>
<protein>
    <recommendedName>
        <fullName evidence="1">Tail specific protease domain-containing protein</fullName>
    </recommendedName>
</protein>
<dbReference type="GO" id="GO:0006508">
    <property type="term" value="P:proteolysis"/>
    <property type="evidence" value="ECO:0007669"/>
    <property type="project" value="InterPro"/>
</dbReference>
<dbReference type="GO" id="GO:0008236">
    <property type="term" value="F:serine-type peptidase activity"/>
    <property type="evidence" value="ECO:0007669"/>
    <property type="project" value="InterPro"/>
</dbReference>
<dbReference type="Gene3D" id="3.90.226.10">
    <property type="entry name" value="2-enoyl-CoA Hydratase, Chain A, domain 1"/>
    <property type="match status" value="1"/>
</dbReference>
<proteinExistence type="predicted"/>
<name>A0A381QF44_9ZZZZ</name>
<dbReference type="GO" id="GO:0030288">
    <property type="term" value="C:outer membrane-bounded periplasmic space"/>
    <property type="evidence" value="ECO:0007669"/>
    <property type="project" value="TreeGrafter"/>
</dbReference>
<dbReference type="SUPFAM" id="SSF50156">
    <property type="entry name" value="PDZ domain-like"/>
    <property type="match status" value="1"/>
</dbReference>
<evidence type="ECO:0000313" key="2">
    <source>
        <dbReference type="EMBL" id="SUZ77514.1"/>
    </source>
</evidence>
<dbReference type="Gene3D" id="2.30.42.10">
    <property type="match status" value="1"/>
</dbReference>
<dbReference type="SMART" id="SM00245">
    <property type="entry name" value="TSPc"/>
    <property type="match status" value="1"/>
</dbReference>
<dbReference type="InterPro" id="IPR029045">
    <property type="entry name" value="ClpP/crotonase-like_dom_sf"/>
</dbReference>
<dbReference type="InterPro" id="IPR005151">
    <property type="entry name" value="Tail-specific_protease"/>
</dbReference>
<evidence type="ECO:0000259" key="1">
    <source>
        <dbReference type="SMART" id="SM00245"/>
    </source>
</evidence>
<sequence>VQVQQTDNGFLVTAAMEDYPAHRAGINRGDIIETAEGRPFHPVYSFNNAEDFNKGYSPVSNSYNLVVRRNQNRMNLTLRPVFENLYDSYRTATINSIQEFSAGNKVVGYVRFWALSRNSNDLVTYRNLIDELDHCDGLIIDLRNSYGFLDLQHLDKIFPSRDSYFDISGFTDALSNLANPSSAVDTKQYRKPIAVLINSETRGGPELFAYQLGKLGRSIILGDRSTGELGTYLESARDGTEILIYQPAESLLIDNNSIEGTGVETDRIVEYPFEQTSRGDPQYNAAMNALMGII</sequence>
<accession>A0A381QF44</accession>
<dbReference type="Pfam" id="PF03572">
    <property type="entry name" value="Peptidase_S41"/>
    <property type="match status" value="1"/>
</dbReference>
<dbReference type="PANTHER" id="PTHR32060:SF30">
    <property type="entry name" value="CARBOXY-TERMINAL PROCESSING PROTEASE CTPA"/>
    <property type="match status" value="1"/>
</dbReference>
<dbReference type="GO" id="GO:0007165">
    <property type="term" value="P:signal transduction"/>
    <property type="evidence" value="ECO:0007669"/>
    <property type="project" value="TreeGrafter"/>
</dbReference>
<organism evidence="2">
    <name type="scientific">marine metagenome</name>
    <dbReference type="NCBI Taxonomy" id="408172"/>
    <lineage>
        <taxon>unclassified sequences</taxon>
        <taxon>metagenomes</taxon>
        <taxon>ecological metagenomes</taxon>
    </lineage>
</organism>
<reference evidence="2" key="1">
    <citation type="submission" date="2018-05" db="EMBL/GenBank/DDBJ databases">
        <authorList>
            <person name="Lanie J.A."/>
            <person name="Ng W.-L."/>
            <person name="Kazmierczak K.M."/>
            <person name="Andrzejewski T.M."/>
            <person name="Davidsen T.M."/>
            <person name="Wayne K.J."/>
            <person name="Tettelin H."/>
            <person name="Glass J.I."/>
            <person name="Rusch D."/>
            <person name="Podicherti R."/>
            <person name="Tsui H.-C.T."/>
            <person name="Winkler M.E."/>
        </authorList>
    </citation>
    <scope>NUCLEOTIDE SEQUENCE</scope>
</reference>
<gene>
    <name evidence="2" type="ORF">METZ01_LOCUS30368</name>
</gene>
<dbReference type="PANTHER" id="PTHR32060">
    <property type="entry name" value="TAIL-SPECIFIC PROTEASE"/>
    <property type="match status" value="1"/>
</dbReference>